<reference evidence="1 2" key="1">
    <citation type="submission" date="2018-07" db="EMBL/GenBank/DDBJ databases">
        <title>Dyadobacter roseus sp. nov., isolated from rose rhizosphere soil.</title>
        <authorList>
            <person name="Chen L."/>
        </authorList>
    </citation>
    <scope>NUCLEOTIDE SEQUENCE [LARGE SCALE GENOMIC DNA]</scope>
    <source>
        <strain evidence="1 2">RS19</strain>
    </source>
</reference>
<dbReference type="Gene3D" id="2.60.120.40">
    <property type="match status" value="1"/>
</dbReference>
<dbReference type="EMBL" id="QNUL01000038">
    <property type="protein sequence ID" value="REA56526.1"/>
    <property type="molecule type" value="Genomic_DNA"/>
</dbReference>
<name>A0A3D8Y6K8_9BACT</name>
<proteinExistence type="predicted"/>
<gene>
    <name evidence="1" type="ORF">DSL64_26785</name>
</gene>
<accession>A0A3D8Y6K8</accession>
<protein>
    <recommendedName>
        <fullName evidence="3">C1q domain-containing protein</fullName>
    </recommendedName>
</protein>
<sequence length="183" mass="19620">MHVYNTNVNITSTKAGYPTLPAKVGEYYWDGTGWVAIGQSGSQFSPVQVQITSAGQQEIYGNSAHNTIVYPTTVFDVGGNKVGNTVVIPSAGLYDLNVITSWVATQSSALPPGAWTIRLYVNGAFTDQFAAGRNVFDTSMLQSGRVLKRLTAGDVVSVVMFTQQTSGNFRTGFSTFTVTKISN</sequence>
<dbReference type="Proteomes" id="UP000256373">
    <property type="component" value="Unassembled WGS sequence"/>
</dbReference>
<dbReference type="AlphaFoldDB" id="A0A3D8Y6K8"/>
<evidence type="ECO:0000313" key="1">
    <source>
        <dbReference type="EMBL" id="REA56526.1"/>
    </source>
</evidence>
<dbReference type="OrthoDB" id="953832at2"/>
<dbReference type="RefSeq" id="WP_115834037.1">
    <property type="nucleotide sequence ID" value="NZ_QNUL01000038.1"/>
</dbReference>
<comment type="caution">
    <text evidence="1">The sequence shown here is derived from an EMBL/GenBank/DDBJ whole genome shotgun (WGS) entry which is preliminary data.</text>
</comment>
<dbReference type="InterPro" id="IPR008983">
    <property type="entry name" value="Tumour_necrosis_fac-like_dom"/>
</dbReference>
<keyword evidence="2" id="KW-1185">Reference proteome</keyword>
<evidence type="ECO:0008006" key="3">
    <source>
        <dbReference type="Google" id="ProtNLM"/>
    </source>
</evidence>
<organism evidence="1 2">
    <name type="scientific">Dyadobacter luteus</name>
    <dbReference type="NCBI Taxonomy" id="2259619"/>
    <lineage>
        <taxon>Bacteria</taxon>
        <taxon>Pseudomonadati</taxon>
        <taxon>Bacteroidota</taxon>
        <taxon>Cytophagia</taxon>
        <taxon>Cytophagales</taxon>
        <taxon>Spirosomataceae</taxon>
        <taxon>Dyadobacter</taxon>
    </lineage>
</organism>
<evidence type="ECO:0000313" key="2">
    <source>
        <dbReference type="Proteomes" id="UP000256373"/>
    </source>
</evidence>